<feature type="region of interest" description="Disordered" evidence="5">
    <location>
        <begin position="1"/>
        <end position="40"/>
    </location>
</feature>
<dbReference type="PANTHER" id="PTHR14150">
    <property type="entry name" value="U3 SMALL NUCLEOLAR RNA-ASSOCIATED PROTEIN 14"/>
    <property type="match status" value="1"/>
</dbReference>
<sequence length="630" mass="72332">MGELFNMEEDTITLDRNNTDSSENSSKTEKKKKLKKRTINLQRSEASENISEFNLNEVGKETVKLNELIKTSKKLSGAGLVTKQLGKVKKLHSLSVPLSKPQMTKIKRSIGYEKAVEEFDKWDPIVKSNRSAHQTIYPLKKPEIQLQSFEKATEQFVTKHPVEIAVEELLRKSKNVLKKDKTLTEAEEKALKAMSLEEAKLRHNELMKHRALISYKEAKARRQNKIKSKRYHRILKKEKVKKFMEEFENLQQQDAVAALEKLMEADKLRVLERTTLKHRNTGKWSKVQQLRAKYNPEARSNLKEVLVIGRKLREKVPTIQNAINRLTSDLESQLVEETDDSICNKGLIEETNENTSNDETDEVPFKDQSDEPVINEISNEYAKENSFLEKFSLVKHLQQAENTKRMKRTGSSQKVVVSDLSDMDFSKMSELDSFKPSCVDIGDIMDDIEENDEVENGESEGMNMSEAMDDENIIEEFKEEKRAAENKRPKGLNLFLPGWGSWVGKGIKQSKSKKRRFLIKLPEEPAPKKNTLGNVIINEDGDKKASAYQVKQLPFPFSNVTQFERHIQQPVSHTWVPPSSLRNLTAPKTVTKAGKIIEPIDAEDVVLEKTTKKQRQQKKKKKSNNDPQAF</sequence>
<keyword evidence="7" id="KW-1185">Reference proteome</keyword>
<feature type="region of interest" description="Disordered" evidence="5">
    <location>
        <begin position="608"/>
        <end position="630"/>
    </location>
</feature>
<dbReference type="AlphaFoldDB" id="A0AAV4UNT3"/>
<reference evidence="6 7" key="1">
    <citation type="submission" date="2021-06" db="EMBL/GenBank/DDBJ databases">
        <title>Caerostris darwini draft genome.</title>
        <authorList>
            <person name="Kono N."/>
            <person name="Arakawa K."/>
        </authorList>
    </citation>
    <scope>NUCLEOTIDE SEQUENCE [LARGE SCALE GENOMIC DNA]</scope>
</reference>
<feature type="compositionally biased region" description="Basic residues" evidence="5">
    <location>
        <begin position="29"/>
        <end position="38"/>
    </location>
</feature>
<keyword evidence="4" id="KW-0539">Nucleus</keyword>
<evidence type="ECO:0000256" key="1">
    <source>
        <dbReference type="ARBA" id="ARBA00004604"/>
    </source>
</evidence>
<comment type="subcellular location">
    <subcellularLocation>
        <location evidence="1">Nucleus</location>
        <location evidence="1">Nucleolus</location>
    </subcellularLocation>
</comment>
<accession>A0AAV4UNT3</accession>
<comment type="similarity">
    <text evidence="2">Belongs to the UTP14 family.</text>
</comment>
<dbReference type="Pfam" id="PF04615">
    <property type="entry name" value="Utp14"/>
    <property type="match status" value="2"/>
</dbReference>
<name>A0AAV4UNT3_9ARAC</name>
<proteinExistence type="inferred from homology"/>
<organism evidence="6 7">
    <name type="scientific">Caerostris darwini</name>
    <dbReference type="NCBI Taxonomy" id="1538125"/>
    <lineage>
        <taxon>Eukaryota</taxon>
        <taxon>Metazoa</taxon>
        <taxon>Ecdysozoa</taxon>
        <taxon>Arthropoda</taxon>
        <taxon>Chelicerata</taxon>
        <taxon>Arachnida</taxon>
        <taxon>Araneae</taxon>
        <taxon>Araneomorphae</taxon>
        <taxon>Entelegynae</taxon>
        <taxon>Araneoidea</taxon>
        <taxon>Araneidae</taxon>
        <taxon>Caerostris</taxon>
    </lineage>
</organism>
<evidence type="ECO:0000256" key="4">
    <source>
        <dbReference type="ARBA" id="ARBA00023242"/>
    </source>
</evidence>
<dbReference type="GO" id="GO:0006364">
    <property type="term" value="P:rRNA processing"/>
    <property type="evidence" value="ECO:0007669"/>
    <property type="project" value="InterPro"/>
</dbReference>
<feature type="compositionally biased region" description="Basic residues" evidence="5">
    <location>
        <begin position="612"/>
        <end position="622"/>
    </location>
</feature>
<gene>
    <name evidence="6" type="primary">Utp14b</name>
    <name evidence="6" type="ORF">CDAR_232711</name>
</gene>
<dbReference type="Proteomes" id="UP001054837">
    <property type="component" value="Unassembled WGS sequence"/>
</dbReference>
<evidence type="ECO:0000256" key="2">
    <source>
        <dbReference type="ARBA" id="ARBA00007774"/>
    </source>
</evidence>
<dbReference type="InterPro" id="IPR006709">
    <property type="entry name" value="SSU_processome_Utp14"/>
</dbReference>
<protein>
    <submittedName>
        <fullName evidence="6">U3 small nucleolar RNA-associated protein 14 homolog B</fullName>
    </submittedName>
</protein>
<evidence type="ECO:0000256" key="5">
    <source>
        <dbReference type="SAM" id="MobiDB-lite"/>
    </source>
</evidence>
<evidence type="ECO:0000256" key="3">
    <source>
        <dbReference type="ARBA" id="ARBA00022553"/>
    </source>
</evidence>
<dbReference type="GO" id="GO:0032040">
    <property type="term" value="C:small-subunit processome"/>
    <property type="evidence" value="ECO:0007669"/>
    <property type="project" value="InterPro"/>
</dbReference>
<feature type="compositionally biased region" description="Acidic residues" evidence="5">
    <location>
        <begin position="1"/>
        <end position="12"/>
    </location>
</feature>
<evidence type="ECO:0000313" key="6">
    <source>
        <dbReference type="EMBL" id="GIY59433.1"/>
    </source>
</evidence>
<comment type="caution">
    <text evidence="6">The sequence shown here is derived from an EMBL/GenBank/DDBJ whole genome shotgun (WGS) entry which is preliminary data.</text>
</comment>
<keyword evidence="3" id="KW-0597">Phosphoprotein</keyword>
<dbReference type="EMBL" id="BPLQ01011653">
    <property type="protein sequence ID" value="GIY59433.1"/>
    <property type="molecule type" value="Genomic_DNA"/>
</dbReference>
<dbReference type="PANTHER" id="PTHR14150:SF12">
    <property type="entry name" value="U3 SMALL NUCLEOLAR RNA-ASSOCIATED PROTEIN 14 HOMOLOG A"/>
    <property type="match status" value="1"/>
</dbReference>
<evidence type="ECO:0000313" key="7">
    <source>
        <dbReference type="Proteomes" id="UP001054837"/>
    </source>
</evidence>